<dbReference type="PANTHER" id="PTHR47197">
    <property type="entry name" value="PROTEIN NIRF"/>
    <property type="match status" value="1"/>
</dbReference>
<accession>A0ABY4QIT5</accession>
<gene>
    <name evidence="1" type="ORF">M5I08_20765</name>
</gene>
<dbReference type="InterPro" id="IPR051200">
    <property type="entry name" value="Host-pathogen_enzymatic-act"/>
</dbReference>
<proteinExistence type="predicted"/>
<keyword evidence="2" id="KW-1185">Reference proteome</keyword>
<evidence type="ECO:0000313" key="2">
    <source>
        <dbReference type="Proteomes" id="UP001056610"/>
    </source>
</evidence>
<dbReference type="EMBL" id="CP097320">
    <property type="protein sequence ID" value="UQX10481.1"/>
    <property type="molecule type" value="Genomic_DNA"/>
</dbReference>
<dbReference type="PANTHER" id="PTHR47197:SF3">
    <property type="entry name" value="DIHYDRO-HEME D1 DEHYDROGENASE"/>
    <property type="match status" value="1"/>
</dbReference>
<dbReference type="RefSeq" id="WP_219068629.1">
    <property type="nucleotide sequence ID" value="NZ_CAJUXY010000040.1"/>
</dbReference>
<dbReference type="Proteomes" id="UP001056610">
    <property type="component" value="Chromosome"/>
</dbReference>
<evidence type="ECO:0000313" key="1">
    <source>
        <dbReference type="EMBL" id="UQX10481.1"/>
    </source>
</evidence>
<sequence length="350" mass="35658">MSKVNGLDGVVTAPGFTATAEILVQHGAISGIAVSADGAWLMATHYGDDSFSLIDAGNNAVAQTVVGIAEPFAIAVAATPQVRVYVSTVSAAYDSILAFDLTANRVVGVHVVGVHPVAHSVTDLAVGTDGRYVYVSRTAPNGADVAILDTATGSEDAIGIATAAGTSAGCVRVSPDGDRLYVAANRPSSAELVVIDTHSNRVLNAFEIGCPIRDIALSRDGATAYVASCGPDFGAVLDVFDTRTDTLAGTYKFGEIGGLLAQLVLSRDGERAYLVGETGVTVLSTSTRDVVGSIVVGAQPSCLTESPDGNRLYIADYVGAITVLTIAPRAACTDAMTADEVPTAPPQGVL</sequence>
<dbReference type="Pfam" id="PF07676">
    <property type="entry name" value="PD40"/>
    <property type="match status" value="1"/>
</dbReference>
<organism evidence="1 2">
    <name type="scientific">Candidatus Mycobacterium methanotrophicum</name>
    <dbReference type="NCBI Taxonomy" id="2943498"/>
    <lineage>
        <taxon>Bacteria</taxon>
        <taxon>Bacillati</taxon>
        <taxon>Actinomycetota</taxon>
        <taxon>Actinomycetes</taxon>
        <taxon>Mycobacteriales</taxon>
        <taxon>Mycobacteriaceae</taxon>
        <taxon>Mycobacterium</taxon>
    </lineage>
</organism>
<dbReference type="InterPro" id="IPR011659">
    <property type="entry name" value="WD40"/>
</dbReference>
<name>A0ABY4QIT5_9MYCO</name>
<protein>
    <submittedName>
        <fullName evidence="1">YncE family protein</fullName>
    </submittedName>
</protein>
<reference evidence="1" key="1">
    <citation type="submission" date="2022-05" db="EMBL/GenBank/DDBJ databases">
        <title>A methanotrophic Mycobacterium dominates a cave microbial ecosystem.</title>
        <authorList>
            <person name="Van Spanning R.J.M."/>
            <person name="Guan Q."/>
            <person name="Melkonian C."/>
            <person name="Gallant J."/>
            <person name="Polerecky L."/>
            <person name="Flot J.-F."/>
            <person name="Brandt B.W."/>
            <person name="Braster M."/>
            <person name="Iturbe Espinoza P."/>
            <person name="Aerts J."/>
            <person name="Meima-Franke M."/>
            <person name="Piersma S.R."/>
            <person name="Bunduc C."/>
            <person name="Ummels R."/>
            <person name="Pain A."/>
            <person name="Fleming E.J."/>
            <person name="van der Wel N."/>
            <person name="Gherman V.D."/>
            <person name="Sarbu S.M."/>
            <person name="Bodelier P.L.E."/>
            <person name="Bitter W."/>
        </authorList>
    </citation>
    <scope>NUCLEOTIDE SEQUENCE</scope>
    <source>
        <strain evidence="1">Sulfur Cave</strain>
    </source>
</reference>